<gene>
    <name evidence="2" type="ORF">C6568_14465</name>
</gene>
<dbReference type="Gene3D" id="3.40.50.300">
    <property type="entry name" value="P-loop containing nucleotide triphosphate hydrolases"/>
    <property type="match status" value="1"/>
</dbReference>
<dbReference type="SUPFAM" id="SSF52540">
    <property type="entry name" value="P-loop containing nucleoside triphosphate hydrolases"/>
    <property type="match status" value="1"/>
</dbReference>
<dbReference type="InterPro" id="IPR017746">
    <property type="entry name" value="Cellulose_synthase_operon_BcsQ"/>
</dbReference>
<dbReference type="Proteomes" id="UP000237925">
    <property type="component" value="Chromosome"/>
</dbReference>
<dbReference type="EMBL" id="CP027667">
    <property type="protein sequence ID" value="AVO50308.1"/>
    <property type="molecule type" value="Genomic_DNA"/>
</dbReference>
<dbReference type="KEGG" id="mela:C6568_14465"/>
<evidence type="ECO:0000313" key="3">
    <source>
        <dbReference type="Proteomes" id="UP000237925"/>
    </source>
</evidence>
<dbReference type="InterPro" id="IPR050678">
    <property type="entry name" value="DNA_Partitioning_ATPase"/>
</dbReference>
<dbReference type="InterPro" id="IPR027417">
    <property type="entry name" value="P-loop_NTPase"/>
</dbReference>
<keyword evidence="3" id="KW-1185">Reference proteome</keyword>
<accession>A0A2R3QEW1</accession>
<feature type="region of interest" description="Disordered" evidence="1">
    <location>
        <begin position="1"/>
        <end position="31"/>
    </location>
</feature>
<name>A0A2R3QEW1_9BURK</name>
<dbReference type="Pfam" id="PF06564">
    <property type="entry name" value="CBP_BcsQ"/>
    <property type="match status" value="1"/>
</dbReference>
<evidence type="ECO:0000256" key="1">
    <source>
        <dbReference type="SAM" id="MobiDB-lite"/>
    </source>
</evidence>
<dbReference type="PANTHER" id="PTHR13696:SF99">
    <property type="entry name" value="COBYRINIC ACID AC-DIAMIDE SYNTHASE"/>
    <property type="match status" value="1"/>
</dbReference>
<evidence type="ECO:0000313" key="2">
    <source>
        <dbReference type="EMBL" id="AVO50308.1"/>
    </source>
</evidence>
<reference evidence="2 3" key="1">
    <citation type="submission" date="2018-03" db="EMBL/GenBank/DDBJ databases">
        <title>Genome sequencing of Melaminivora sp.</title>
        <authorList>
            <person name="Kim S.-J."/>
            <person name="Heo J."/>
            <person name="Ahn J.-H."/>
            <person name="Kwon S.-W."/>
        </authorList>
    </citation>
    <scope>NUCLEOTIDE SEQUENCE [LARGE SCALE GENOMIC DNA]</scope>
    <source>
        <strain evidence="2 3">SC2-9</strain>
    </source>
</reference>
<protein>
    <recommendedName>
        <fullName evidence="4">Cellulose synthase operon protein YhjQ</fullName>
    </recommendedName>
</protein>
<dbReference type="AlphaFoldDB" id="A0A2R3QEW1"/>
<dbReference type="PANTHER" id="PTHR13696">
    <property type="entry name" value="P-LOOP CONTAINING NUCLEOSIDE TRIPHOSPHATE HYDROLASE"/>
    <property type="match status" value="1"/>
</dbReference>
<proteinExistence type="predicted"/>
<organism evidence="2 3">
    <name type="scientific">Melaminivora suipulveris</name>
    <dbReference type="NCBI Taxonomy" id="2109913"/>
    <lineage>
        <taxon>Bacteria</taxon>
        <taxon>Pseudomonadati</taxon>
        <taxon>Pseudomonadota</taxon>
        <taxon>Betaproteobacteria</taxon>
        <taxon>Burkholderiales</taxon>
        <taxon>Comamonadaceae</taxon>
        <taxon>Melaminivora</taxon>
    </lineage>
</organism>
<evidence type="ECO:0008006" key="4">
    <source>
        <dbReference type="Google" id="ProtNLM"/>
    </source>
</evidence>
<sequence>MPQAPSRPARAPTFLLPPSSPPGPSAARVSACPVSVRRPTGRHHELGHRADRPVRRLPGSQRPAALAARHAGTALALPAALPPGSRQTARRREVSGGRTMRRIAFVSPLGGIGRTTLAAHVAALLAQRGAQALAVDLSPQNALGLHLGLAGDTKAQEESTCAVPTRGWCDALAEQQWWGQAALESSHGVRLLPYGAWAQACGAQEPLPEGWLAAQLLQLDLPDDAVIVLDTPSLPAPLALQAAQCADLVLVLLDAGTRSLHWQAPLRKFVAALPAGTQHAVLVTGMDARNPIRAAALRVLHAQWQGNVLPYPVHRDEHVELALHRRVCVHQLDVSSQFAHDLHGVTDWIARRLDLALPAQGAA</sequence>